<dbReference type="InterPro" id="IPR011989">
    <property type="entry name" value="ARM-like"/>
</dbReference>
<dbReference type="Gene3D" id="1.25.10.10">
    <property type="entry name" value="Leucine-rich Repeat Variant"/>
    <property type="match status" value="2"/>
</dbReference>
<evidence type="ECO:0000313" key="3">
    <source>
        <dbReference type="EMBL" id="MBB3007954.1"/>
    </source>
</evidence>
<dbReference type="PANTHER" id="PTHR12697:SF38">
    <property type="entry name" value="PBS LYASE HEAT DOMAIN PROTEIN REPEAT-CONTAINING PROTEIN"/>
    <property type="match status" value="1"/>
</dbReference>
<keyword evidence="4" id="KW-1185">Reference proteome</keyword>
<dbReference type="EMBL" id="JACHWF010000003">
    <property type="protein sequence ID" value="MBB3007954.1"/>
    <property type="molecule type" value="Genomic_DNA"/>
</dbReference>
<protein>
    <submittedName>
        <fullName evidence="3">HEAT repeat protein</fullName>
    </submittedName>
</protein>
<dbReference type="AlphaFoldDB" id="A0A7W4VAB4"/>
<dbReference type="PROSITE" id="PS50077">
    <property type="entry name" value="HEAT_REPEAT"/>
    <property type="match status" value="2"/>
</dbReference>
<dbReference type="Pfam" id="PF13646">
    <property type="entry name" value="HEAT_2"/>
    <property type="match status" value="2"/>
</dbReference>
<dbReference type="RefSeq" id="WP_183299422.1">
    <property type="nucleotide sequence ID" value="NZ_JACHWF010000003.1"/>
</dbReference>
<dbReference type="InterPro" id="IPR000357">
    <property type="entry name" value="HEAT"/>
</dbReference>
<name>A0A7W4VAB4_9BURK</name>
<evidence type="ECO:0000313" key="4">
    <source>
        <dbReference type="Proteomes" id="UP000578036"/>
    </source>
</evidence>
<dbReference type="Proteomes" id="UP000578036">
    <property type="component" value="Unassembled WGS sequence"/>
</dbReference>
<comment type="function">
    <text evidence="2">Catalyzes the hydroxylation of the N(6)-(4-aminobutyl)-L-lysine intermediate produced by deoxyhypusine synthase/DHPS on a critical lysine of the eukaryotic translation initiation factor 5A/eIF-5A. This is the second step of the post-translational modification of that lysine into an unusual amino acid residue named hypusine. Hypusination is unique to mature eIF-5A factor and is essential for its function.</text>
</comment>
<evidence type="ECO:0000256" key="1">
    <source>
        <dbReference type="ARBA" id="ARBA00022737"/>
    </source>
</evidence>
<sequence>MSPFSALPDDAPDLLATAIDTLAPRLTDPDPAVRRVAVLQLADLEDEASVPLLLHRLQSDPAPGVRAEAARTLANWEAEQVVSALAAALADADREVAEAAAQALSELKEPASGAALLPWVTHHEPFVRASAWRGLRELRYTPAFDAAMAALSDAAAPVRREAVTVLGWLKRNEALPALAHVTASDADTDVRRAAAGALGLAADVSARDALLSALRDHAWQVREEAAQTLGKLKFAEVVPSLVNALEDAYWQVRLQAARALGKIGDRRALKPLTVQLGHAISNLRKEAALSLGSLRDPAALPALSAAASDADPEVRKAARIALAQIGHRYGAA</sequence>
<comment type="caution">
    <text evidence="3">The sequence shown here is derived from an EMBL/GenBank/DDBJ whole genome shotgun (WGS) entry which is preliminary data.</text>
</comment>
<dbReference type="PANTHER" id="PTHR12697">
    <property type="entry name" value="PBS LYASE HEAT-LIKE PROTEIN"/>
    <property type="match status" value="1"/>
</dbReference>
<evidence type="ECO:0000256" key="2">
    <source>
        <dbReference type="ARBA" id="ARBA00045876"/>
    </source>
</evidence>
<dbReference type="InterPro" id="IPR016024">
    <property type="entry name" value="ARM-type_fold"/>
</dbReference>
<proteinExistence type="predicted"/>
<accession>A0A7W4VAB4</accession>
<dbReference type="SUPFAM" id="SSF48371">
    <property type="entry name" value="ARM repeat"/>
    <property type="match status" value="3"/>
</dbReference>
<gene>
    <name evidence="3" type="ORF">FHX61_002607</name>
</gene>
<dbReference type="SMART" id="SM00567">
    <property type="entry name" value="EZ_HEAT"/>
    <property type="match status" value="9"/>
</dbReference>
<keyword evidence="1" id="KW-0677">Repeat</keyword>
<dbReference type="InterPro" id="IPR004155">
    <property type="entry name" value="PBS_lyase_HEAT"/>
</dbReference>
<dbReference type="GO" id="GO:0016491">
    <property type="term" value="F:oxidoreductase activity"/>
    <property type="evidence" value="ECO:0007669"/>
    <property type="project" value="TreeGrafter"/>
</dbReference>
<dbReference type="Pfam" id="PF02985">
    <property type="entry name" value="HEAT"/>
    <property type="match status" value="1"/>
</dbReference>
<reference evidence="3 4" key="1">
    <citation type="submission" date="2020-08" db="EMBL/GenBank/DDBJ databases">
        <title>Genomic Encyclopedia of Type Strains, Phase IV (KMG-V): Genome sequencing to study the core and pangenomes of soil and plant-associated prokaryotes.</title>
        <authorList>
            <person name="Whitman W."/>
        </authorList>
    </citation>
    <scope>NUCLEOTIDE SEQUENCE [LARGE SCALE GENOMIC DNA]</scope>
    <source>
        <strain evidence="3 4">SLV-2362</strain>
    </source>
</reference>
<organism evidence="3 4">
    <name type="scientific">Cupriavidus alkaliphilus</name>
    <dbReference type="NCBI Taxonomy" id="942866"/>
    <lineage>
        <taxon>Bacteria</taxon>
        <taxon>Pseudomonadati</taxon>
        <taxon>Pseudomonadota</taxon>
        <taxon>Betaproteobacteria</taxon>
        <taxon>Burkholderiales</taxon>
        <taxon>Burkholderiaceae</taxon>
        <taxon>Cupriavidus</taxon>
    </lineage>
</organism>
<dbReference type="InterPro" id="IPR021133">
    <property type="entry name" value="HEAT_type_2"/>
</dbReference>